<evidence type="ECO:0000313" key="3">
    <source>
        <dbReference type="Proteomes" id="UP000654108"/>
    </source>
</evidence>
<organism evidence="2 3">
    <name type="scientific">Devosia oryzisoli</name>
    <dbReference type="NCBI Taxonomy" id="2774138"/>
    <lineage>
        <taxon>Bacteria</taxon>
        <taxon>Pseudomonadati</taxon>
        <taxon>Pseudomonadota</taxon>
        <taxon>Alphaproteobacteria</taxon>
        <taxon>Hyphomicrobiales</taxon>
        <taxon>Devosiaceae</taxon>
        <taxon>Devosia</taxon>
    </lineage>
</organism>
<evidence type="ECO:0000313" key="2">
    <source>
        <dbReference type="EMBL" id="MBD8065616.1"/>
    </source>
</evidence>
<dbReference type="AlphaFoldDB" id="A0A927FX42"/>
<accession>A0A927FX42</accession>
<dbReference type="RefSeq" id="WP_191774671.1">
    <property type="nucleotide sequence ID" value="NZ_JACYFU010000002.1"/>
</dbReference>
<comment type="caution">
    <text evidence="2">The sequence shown here is derived from an EMBL/GenBank/DDBJ whole genome shotgun (WGS) entry which is preliminary data.</text>
</comment>
<dbReference type="Proteomes" id="UP000654108">
    <property type="component" value="Unassembled WGS sequence"/>
</dbReference>
<keyword evidence="1" id="KW-0812">Transmembrane</keyword>
<dbReference type="EMBL" id="JACYFU010000002">
    <property type="protein sequence ID" value="MBD8065616.1"/>
    <property type="molecule type" value="Genomic_DNA"/>
</dbReference>
<keyword evidence="1" id="KW-0472">Membrane</keyword>
<reference evidence="2" key="1">
    <citation type="submission" date="2020-09" db="EMBL/GenBank/DDBJ databases">
        <title>Genome seq and assembly of Devosia sp.</title>
        <authorList>
            <person name="Chhetri G."/>
        </authorList>
    </citation>
    <scope>NUCLEOTIDE SEQUENCE</scope>
    <source>
        <strain evidence="2">PTR5</strain>
    </source>
</reference>
<proteinExistence type="predicted"/>
<sequence length="55" mass="5744">MANLDLHGPVPHVTSARKAARRTLHVHRAQTMALVSGLAALGMVAVAGAMLTQML</sequence>
<name>A0A927FX42_9HYPH</name>
<gene>
    <name evidence="2" type="ORF">IC608_09020</name>
</gene>
<feature type="transmembrane region" description="Helical" evidence="1">
    <location>
        <begin position="31"/>
        <end position="51"/>
    </location>
</feature>
<keyword evidence="3" id="KW-1185">Reference proteome</keyword>
<keyword evidence="1" id="KW-1133">Transmembrane helix</keyword>
<evidence type="ECO:0000256" key="1">
    <source>
        <dbReference type="SAM" id="Phobius"/>
    </source>
</evidence>
<protein>
    <submittedName>
        <fullName evidence="2">Uncharacterized protein</fullName>
    </submittedName>
</protein>